<proteinExistence type="predicted"/>
<evidence type="ECO:0000313" key="2">
    <source>
        <dbReference type="EMBL" id="GCD46926.1"/>
    </source>
</evidence>
<evidence type="ECO:0000256" key="1">
    <source>
        <dbReference type="SAM" id="MobiDB-lite"/>
    </source>
</evidence>
<comment type="caution">
    <text evidence="2">The sequence shown here is derived from an EMBL/GenBank/DDBJ whole genome shotgun (WGS) entry which is preliminary data.</text>
</comment>
<reference evidence="2 3" key="1">
    <citation type="submission" date="2018-11" db="EMBL/GenBank/DDBJ databases">
        <title>Whole genome sequence of Streptomyces paromomycinus NBRC 15454(T).</title>
        <authorList>
            <person name="Komaki H."/>
            <person name="Tamura T."/>
        </authorList>
    </citation>
    <scope>NUCLEOTIDE SEQUENCE [LARGE SCALE GENOMIC DNA]</scope>
    <source>
        <strain evidence="2 3">NBRC 15454</strain>
    </source>
</reference>
<name>A0A401WC44_STREY</name>
<accession>A0A401WC44</accession>
<protein>
    <submittedName>
        <fullName evidence="2">Uncharacterized protein</fullName>
    </submittedName>
</protein>
<dbReference type="Proteomes" id="UP000286746">
    <property type="component" value="Unassembled WGS sequence"/>
</dbReference>
<dbReference type="AlphaFoldDB" id="A0A401WC44"/>
<keyword evidence="3" id="KW-1185">Reference proteome</keyword>
<dbReference type="EMBL" id="BHZD01000001">
    <property type="protein sequence ID" value="GCD46926.1"/>
    <property type="molecule type" value="Genomic_DNA"/>
</dbReference>
<feature type="region of interest" description="Disordered" evidence="1">
    <location>
        <begin position="1"/>
        <end position="22"/>
    </location>
</feature>
<organism evidence="2 3">
    <name type="scientific">Streptomyces paromomycinus</name>
    <name type="common">Streptomyces rimosus subsp. paromomycinus</name>
    <dbReference type="NCBI Taxonomy" id="92743"/>
    <lineage>
        <taxon>Bacteria</taxon>
        <taxon>Bacillati</taxon>
        <taxon>Actinomycetota</taxon>
        <taxon>Actinomycetes</taxon>
        <taxon>Kitasatosporales</taxon>
        <taxon>Streptomycetaceae</taxon>
        <taxon>Streptomyces</taxon>
    </lineage>
</organism>
<gene>
    <name evidence="2" type="ORF">GKJPGBOP_06681</name>
</gene>
<feature type="compositionally biased region" description="Gly residues" evidence="1">
    <location>
        <begin position="8"/>
        <end position="22"/>
    </location>
</feature>
<sequence length="129" mass="13702">MGASAEGRGSGMSQGRPRGGPVGLDPRHVGVLLCRCGQETVKLPGLDEGLCLRCYGAERSAYERRMANGNHRGVAADVAGDTCMACGGDDVDADGCLWWCNHCHIVTRVAYPAPYPGLPRPKGHPAWLR</sequence>
<evidence type="ECO:0000313" key="3">
    <source>
        <dbReference type="Proteomes" id="UP000286746"/>
    </source>
</evidence>